<dbReference type="Proteomes" id="UP000041254">
    <property type="component" value="Unassembled WGS sequence"/>
</dbReference>
<keyword evidence="6" id="KW-1185">Reference proteome</keyword>
<feature type="compositionally biased region" description="Basic and acidic residues" evidence="3">
    <location>
        <begin position="558"/>
        <end position="569"/>
    </location>
</feature>
<keyword evidence="1" id="KW-0479">Metal-binding</keyword>
<evidence type="ECO:0000256" key="2">
    <source>
        <dbReference type="SAM" id="Coils"/>
    </source>
</evidence>
<dbReference type="OrthoDB" id="10261999at2759"/>
<protein>
    <recommendedName>
        <fullName evidence="4">RING-type domain-containing protein</fullName>
    </recommendedName>
</protein>
<dbReference type="GO" id="GO:0061630">
    <property type="term" value="F:ubiquitin protein ligase activity"/>
    <property type="evidence" value="ECO:0007669"/>
    <property type="project" value="TreeGrafter"/>
</dbReference>
<dbReference type="GO" id="GO:0016567">
    <property type="term" value="P:protein ubiquitination"/>
    <property type="evidence" value="ECO:0007669"/>
    <property type="project" value="TreeGrafter"/>
</dbReference>
<dbReference type="PROSITE" id="PS50089">
    <property type="entry name" value="ZF_RING_2"/>
    <property type="match status" value="1"/>
</dbReference>
<gene>
    <name evidence="5" type="ORF">Vbra_15791</name>
</gene>
<feature type="compositionally biased region" description="Low complexity" evidence="3">
    <location>
        <begin position="778"/>
        <end position="801"/>
    </location>
</feature>
<evidence type="ECO:0000256" key="3">
    <source>
        <dbReference type="SAM" id="MobiDB-lite"/>
    </source>
</evidence>
<accession>A0A0G4FMS2</accession>
<reference evidence="5 6" key="1">
    <citation type="submission" date="2014-11" db="EMBL/GenBank/DDBJ databases">
        <authorList>
            <person name="Zhu J."/>
            <person name="Qi W."/>
            <person name="Song R."/>
        </authorList>
    </citation>
    <scope>NUCLEOTIDE SEQUENCE [LARGE SCALE GENOMIC DNA]</scope>
</reference>
<name>A0A0G4FMS2_VITBC</name>
<dbReference type="AlphaFoldDB" id="A0A0G4FMS2"/>
<dbReference type="InParanoid" id="A0A0G4FMS2"/>
<evidence type="ECO:0000313" key="5">
    <source>
        <dbReference type="EMBL" id="CEM15549.1"/>
    </source>
</evidence>
<dbReference type="PhylomeDB" id="A0A0G4FMS2"/>
<dbReference type="InterPro" id="IPR013083">
    <property type="entry name" value="Znf_RING/FYVE/PHD"/>
</dbReference>
<feature type="region of interest" description="Disordered" evidence="3">
    <location>
        <begin position="557"/>
        <end position="814"/>
    </location>
</feature>
<dbReference type="EMBL" id="CDMY01000466">
    <property type="protein sequence ID" value="CEM15549.1"/>
    <property type="molecule type" value="Genomic_DNA"/>
</dbReference>
<keyword evidence="1" id="KW-0862">Zinc</keyword>
<sequence length="926" mass="99764">MLRTETGDKFTLSSVGWRPPARMDTSRRPFDIDVAIEHLLSPDQLPDATLDRSLTQVIKYATAVASGELRCGAVEKNLFDQRLLRRLVGAMTDVSNTTRREMAAVVLRWLWNLEADAGARFAGRLISAHGSPRKLISALAAVLPQPEEEEAGFTLLTSTMRNGRREGNAADYRDYLVQHHPAVLERALARVEGLGEDMPVGVLALAFVRSVFCTDGRDGPPFPPSVAMSSGCWWVRIFRVMVVVMSRLPAKTRENMCDVDVSVLSSVRMLATGAAMKLESAFEEGSDADIVGYIDALQQHIYPYVDTLAATLTSDADEPVRYRAALCLDHIFLSCLALQHRKDPLSDGPWHRFMRVPRALEAYVAAVKKGARCTNFLAPDCVSVPVVLAESGFRDDVYRSGWFAVLSELAPERRVLLPQIVGNAADLTVESGRAKIAVRDGLPTTLCEIAFCLIKGGQVDQQKVDTFVDFAVDTLRALVSYGDRVSSRGGRFRPNFVTQAILQHDSVKAMRAAGQQAKGRRKGQQQHLIVPKKLLELFDEMEKAANERAEANLAAELADDHIDEGKKDTNTNSSGGSRGGKKRSKGKRGGRGANGTKKIDNNQTASSSVGADNVDVDPVQQEHEDSDEIMQVGAGDGGDVEGGGFVTVGRRKRGKGTAKPPQGGHAQQQTDRTDKPHDSSNTSVLPSSSESTRPSSSRSSVRDDPGSAPPLPSTLPPRPSRPAPPVPSHMAGNGASGGYGDAPVSRGAGRGLGVPILRPPHEMQQPSFPIAGIATPKASSGASSSSAACAPPGASSSSRGVGSEGHGFAPLAGISSGSSLQRAADDERCGGQGRCHVEEVSELETLRQQLEAMRVERDAIKREKDRLEESTDCDICMADRRCIVLVPCRHFCLCGTCAATLMSRPVDQRLCPRCRQKITATKHVYT</sequence>
<dbReference type="GO" id="GO:0006511">
    <property type="term" value="P:ubiquitin-dependent protein catabolic process"/>
    <property type="evidence" value="ECO:0007669"/>
    <property type="project" value="TreeGrafter"/>
</dbReference>
<dbReference type="Pfam" id="PF13920">
    <property type="entry name" value="zf-C3HC4_3"/>
    <property type="match status" value="1"/>
</dbReference>
<keyword evidence="1" id="KW-0863">Zinc-finger</keyword>
<dbReference type="PANTHER" id="PTHR22696">
    <property type="entry name" value="E3 UBIQUITIN-PROTEIN LIGASE RNF26"/>
    <property type="match status" value="1"/>
</dbReference>
<dbReference type="VEuPathDB" id="CryptoDB:Vbra_15791"/>
<feature type="compositionally biased region" description="Pro residues" evidence="3">
    <location>
        <begin position="707"/>
        <end position="727"/>
    </location>
</feature>
<evidence type="ECO:0000259" key="4">
    <source>
        <dbReference type="PROSITE" id="PS50089"/>
    </source>
</evidence>
<dbReference type="InterPro" id="IPR001841">
    <property type="entry name" value="Znf_RING"/>
</dbReference>
<proteinExistence type="predicted"/>
<feature type="compositionally biased region" description="Basic residues" evidence="3">
    <location>
        <begin position="579"/>
        <end position="590"/>
    </location>
</feature>
<evidence type="ECO:0000256" key="1">
    <source>
        <dbReference type="PROSITE-ProRule" id="PRU00175"/>
    </source>
</evidence>
<evidence type="ECO:0000313" key="6">
    <source>
        <dbReference type="Proteomes" id="UP000041254"/>
    </source>
</evidence>
<dbReference type="SUPFAM" id="SSF57850">
    <property type="entry name" value="RING/U-box"/>
    <property type="match status" value="1"/>
</dbReference>
<organism evidence="5 6">
    <name type="scientific">Vitrella brassicaformis (strain CCMP3155)</name>
    <dbReference type="NCBI Taxonomy" id="1169540"/>
    <lineage>
        <taxon>Eukaryota</taxon>
        <taxon>Sar</taxon>
        <taxon>Alveolata</taxon>
        <taxon>Colpodellida</taxon>
        <taxon>Vitrellaceae</taxon>
        <taxon>Vitrella</taxon>
    </lineage>
</organism>
<feature type="compositionally biased region" description="Polar residues" evidence="3">
    <location>
        <begin position="601"/>
        <end position="610"/>
    </location>
</feature>
<feature type="compositionally biased region" description="Gly residues" evidence="3">
    <location>
        <begin position="634"/>
        <end position="646"/>
    </location>
</feature>
<dbReference type="GO" id="GO:0008270">
    <property type="term" value="F:zinc ion binding"/>
    <property type="evidence" value="ECO:0007669"/>
    <property type="project" value="UniProtKB-KW"/>
</dbReference>
<feature type="domain" description="RING-type" evidence="4">
    <location>
        <begin position="873"/>
        <end position="915"/>
    </location>
</feature>
<keyword evidence="2" id="KW-0175">Coiled coil</keyword>
<dbReference type="Gene3D" id="3.30.40.10">
    <property type="entry name" value="Zinc/RING finger domain, C3HC4 (zinc finger)"/>
    <property type="match status" value="1"/>
</dbReference>
<feature type="coiled-coil region" evidence="2">
    <location>
        <begin position="836"/>
        <end position="870"/>
    </location>
</feature>
<feature type="compositionally biased region" description="Low complexity" evidence="3">
    <location>
        <begin position="679"/>
        <end position="699"/>
    </location>
</feature>
<dbReference type="PANTHER" id="PTHR22696:SF1">
    <property type="entry name" value="E3 UBIQUITIN-PROTEIN LIGASE RNF26"/>
    <property type="match status" value="1"/>
</dbReference>